<name>A0ABW5WTT6_9STAP</name>
<accession>A0ABW5WTT6</accession>
<dbReference type="InterPro" id="IPR013786">
    <property type="entry name" value="AcylCoA_DH/ox_N"/>
</dbReference>
<dbReference type="RefSeq" id="WP_377772892.1">
    <property type="nucleotide sequence ID" value="NZ_JBHUOQ010000001.1"/>
</dbReference>
<dbReference type="Pfam" id="PF02771">
    <property type="entry name" value="Acyl-CoA_dh_N"/>
    <property type="match status" value="1"/>
</dbReference>
<keyword evidence="8" id="KW-1185">Reference proteome</keyword>
<dbReference type="GO" id="GO:0016491">
    <property type="term" value="F:oxidoreductase activity"/>
    <property type="evidence" value="ECO:0007669"/>
    <property type="project" value="UniProtKB-KW"/>
</dbReference>
<evidence type="ECO:0000313" key="8">
    <source>
        <dbReference type="Proteomes" id="UP001597519"/>
    </source>
</evidence>
<evidence type="ECO:0000256" key="2">
    <source>
        <dbReference type="ARBA" id="ARBA00023002"/>
    </source>
</evidence>
<comment type="caution">
    <text evidence="7">The sequence shown here is derived from an EMBL/GenBank/DDBJ whole genome shotgun (WGS) entry which is preliminary data.</text>
</comment>
<dbReference type="PANTHER" id="PTHR43884">
    <property type="entry name" value="ACYL-COA DEHYDROGENASE"/>
    <property type="match status" value="1"/>
</dbReference>
<keyword evidence="2 7" id="KW-0560">Oxidoreductase</keyword>
<feature type="domain" description="Acyl-CoA dehydrogenase/oxidase N-terminal" evidence="5">
    <location>
        <begin position="16"/>
        <end position="95"/>
    </location>
</feature>
<dbReference type="SUPFAM" id="SSF47203">
    <property type="entry name" value="Acyl-CoA dehydrogenase C-terminal domain-like"/>
    <property type="match status" value="1"/>
</dbReference>
<sequence length="384" mass="42045">MAGKLDAAAEERVRKVQRTAESFAETSQMHDENITFPKENIEKLNSIGYFKYSIPEKYGGDGISLTELMKHQEKIARYDGATALSVGWHMGIIMETGEKQLWDDGVYRAVVDEVIQNGALVNNLATEPATGSPTRGGRPETAAHKSGDDFILNGRKTFATLSPVLKYGIVSASIDGTDKVGNFLVDTSLDGVSIDETWDSIAMRATGSHDFILKDVKVDRDCLVSYRTPGRKEPSGWLLHIPACYLGIARAAQNAAVKFAGEYSPNSIEGTISELANVQEKLGRIELMLMEAEHFLYSVAGQWDDSSKEERAEMSGELGAVKTSIVNKAVEAVDLSMRVVGAKSLSESSELQRHYRNVRAGLHNPPMDDMVIINLAKQSLSRNS</sequence>
<gene>
    <name evidence="7" type="ORF">ACFSX4_06890</name>
</gene>
<feature type="domain" description="Acyl-CoA dehydrogenase C-terminal" evidence="6">
    <location>
        <begin position="242"/>
        <end position="361"/>
    </location>
</feature>
<evidence type="ECO:0000313" key="7">
    <source>
        <dbReference type="EMBL" id="MFD2830195.1"/>
    </source>
</evidence>
<feature type="region of interest" description="Disordered" evidence="3">
    <location>
        <begin position="125"/>
        <end position="146"/>
    </location>
</feature>
<dbReference type="Proteomes" id="UP001597519">
    <property type="component" value="Unassembled WGS sequence"/>
</dbReference>
<dbReference type="EC" id="1.-.-.-" evidence="7"/>
<protein>
    <submittedName>
        <fullName evidence="7">Acyl-CoA dehydrogenase family protein</fullName>
        <ecNumber evidence="7">1.-.-.-</ecNumber>
    </submittedName>
</protein>
<dbReference type="InterPro" id="IPR037069">
    <property type="entry name" value="AcylCoA_DH/ox_N_sf"/>
</dbReference>
<dbReference type="InterPro" id="IPR013107">
    <property type="entry name" value="Acyl-CoA_DH_C"/>
</dbReference>
<dbReference type="CDD" id="cd00567">
    <property type="entry name" value="ACAD"/>
    <property type="match status" value="1"/>
</dbReference>
<evidence type="ECO:0000256" key="3">
    <source>
        <dbReference type="SAM" id="MobiDB-lite"/>
    </source>
</evidence>
<dbReference type="Gene3D" id="1.20.140.10">
    <property type="entry name" value="Butyryl-CoA Dehydrogenase, subunit A, domain 3"/>
    <property type="match status" value="1"/>
</dbReference>
<dbReference type="Gene3D" id="2.40.110.10">
    <property type="entry name" value="Butyryl-CoA Dehydrogenase, subunit A, domain 2"/>
    <property type="match status" value="1"/>
</dbReference>
<evidence type="ECO:0000259" key="6">
    <source>
        <dbReference type="Pfam" id="PF08028"/>
    </source>
</evidence>
<dbReference type="PIRSF" id="PIRSF016578">
    <property type="entry name" value="HsaA"/>
    <property type="match status" value="1"/>
</dbReference>
<evidence type="ECO:0000259" key="4">
    <source>
        <dbReference type="Pfam" id="PF02770"/>
    </source>
</evidence>
<feature type="domain" description="Acyl-CoA oxidase/dehydrogenase middle" evidence="4">
    <location>
        <begin position="125"/>
        <end position="216"/>
    </location>
</feature>
<proteinExistence type="predicted"/>
<dbReference type="InterPro" id="IPR046373">
    <property type="entry name" value="Acyl-CoA_Oxase/DH_mid-dom_sf"/>
</dbReference>
<evidence type="ECO:0000256" key="1">
    <source>
        <dbReference type="ARBA" id="ARBA00022630"/>
    </source>
</evidence>
<dbReference type="EMBL" id="JBHUOQ010000001">
    <property type="protein sequence ID" value="MFD2830195.1"/>
    <property type="molecule type" value="Genomic_DNA"/>
</dbReference>
<feature type="compositionally biased region" description="Basic and acidic residues" evidence="3">
    <location>
        <begin position="137"/>
        <end position="146"/>
    </location>
</feature>
<organism evidence="7 8">
    <name type="scientific">Corticicoccus populi</name>
    <dbReference type="NCBI Taxonomy" id="1812821"/>
    <lineage>
        <taxon>Bacteria</taxon>
        <taxon>Bacillati</taxon>
        <taxon>Bacillota</taxon>
        <taxon>Bacilli</taxon>
        <taxon>Bacillales</taxon>
        <taxon>Staphylococcaceae</taxon>
        <taxon>Corticicoccus</taxon>
    </lineage>
</organism>
<evidence type="ECO:0000259" key="5">
    <source>
        <dbReference type="Pfam" id="PF02771"/>
    </source>
</evidence>
<dbReference type="PANTHER" id="PTHR43884:SF25">
    <property type="entry name" value="ACYL-COA DEHYDROGENASE YDBM-RELATED"/>
    <property type="match status" value="1"/>
</dbReference>
<keyword evidence="1" id="KW-0285">Flavoprotein</keyword>
<dbReference type="Pfam" id="PF08028">
    <property type="entry name" value="Acyl-CoA_dh_2"/>
    <property type="match status" value="1"/>
</dbReference>
<dbReference type="Gene3D" id="1.10.540.10">
    <property type="entry name" value="Acyl-CoA dehydrogenase/oxidase, N-terminal domain"/>
    <property type="match status" value="1"/>
</dbReference>
<reference evidence="8" key="1">
    <citation type="journal article" date="2019" name="Int. J. Syst. Evol. Microbiol.">
        <title>The Global Catalogue of Microorganisms (GCM) 10K type strain sequencing project: providing services to taxonomists for standard genome sequencing and annotation.</title>
        <authorList>
            <consortium name="The Broad Institute Genomics Platform"/>
            <consortium name="The Broad Institute Genome Sequencing Center for Infectious Disease"/>
            <person name="Wu L."/>
            <person name="Ma J."/>
        </authorList>
    </citation>
    <scope>NUCLEOTIDE SEQUENCE [LARGE SCALE GENOMIC DNA]</scope>
    <source>
        <strain evidence="8">KCTC 33575</strain>
    </source>
</reference>
<dbReference type="Pfam" id="PF02770">
    <property type="entry name" value="Acyl-CoA_dh_M"/>
    <property type="match status" value="1"/>
</dbReference>
<dbReference type="SUPFAM" id="SSF56645">
    <property type="entry name" value="Acyl-CoA dehydrogenase NM domain-like"/>
    <property type="match status" value="1"/>
</dbReference>
<dbReference type="InterPro" id="IPR009100">
    <property type="entry name" value="AcylCoA_DH/oxidase_NM_dom_sf"/>
</dbReference>
<dbReference type="InterPro" id="IPR036250">
    <property type="entry name" value="AcylCo_DH-like_C"/>
</dbReference>
<dbReference type="InterPro" id="IPR006091">
    <property type="entry name" value="Acyl-CoA_Oxase/DH_mid-dom"/>
</dbReference>